<name>A0A542EHT0_9MICO</name>
<dbReference type="Proteomes" id="UP000320806">
    <property type="component" value="Unassembled WGS sequence"/>
</dbReference>
<reference evidence="1 2" key="1">
    <citation type="submission" date="2019-06" db="EMBL/GenBank/DDBJ databases">
        <title>Sequencing the genomes of 1000 actinobacteria strains.</title>
        <authorList>
            <person name="Klenk H.-P."/>
        </authorList>
    </citation>
    <scope>NUCLEOTIDE SEQUENCE [LARGE SCALE GENOMIC DNA]</scope>
    <source>
        <strain evidence="1 2">DSM 19828</strain>
    </source>
</reference>
<evidence type="ECO:0000313" key="1">
    <source>
        <dbReference type="EMBL" id="TQJ14859.1"/>
    </source>
</evidence>
<protein>
    <submittedName>
        <fullName evidence="1">DUF3037 family protein</fullName>
    </submittedName>
</protein>
<gene>
    <name evidence="1" type="ORF">FB459_2372</name>
</gene>
<keyword evidence="2" id="KW-1185">Reference proteome</keyword>
<dbReference type="RefSeq" id="WP_141928603.1">
    <property type="nucleotide sequence ID" value="NZ_BAABCI010000016.1"/>
</dbReference>
<dbReference type="Pfam" id="PF11236">
    <property type="entry name" value="DUF3037"/>
    <property type="match status" value="1"/>
</dbReference>
<dbReference type="OrthoDB" id="9803207at2"/>
<organism evidence="1 2">
    <name type="scientific">Yimella lutea</name>
    <dbReference type="NCBI Taxonomy" id="587872"/>
    <lineage>
        <taxon>Bacteria</taxon>
        <taxon>Bacillati</taxon>
        <taxon>Actinomycetota</taxon>
        <taxon>Actinomycetes</taxon>
        <taxon>Micrococcales</taxon>
        <taxon>Dermacoccaceae</taxon>
        <taxon>Yimella</taxon>
    </lineage>
</organism>
<accession>A0A542EHT0</accession>
<proteinExistence type="predicted"/>
<comment type="caution">
    <text evidence="1">The sequence shown here is derived from an EMBL/GenBank/DDBJ whole genome shotgun (WGS) entry which is preliminary data.</text>
</comment>
<dbReference type="InterPro" id="IPR021398">
    <property type="entry name" value="DUF3037"/>
</dbReference>
<dbReference type="EMBL" id="VFMO01000001">
    <property type="protein sequence ID" value="TQJ14859.1"/>
    <property type="molecule type" value="Genomic_DNA"/>
</dbReference>
<sequence length="124" mass="13337">MIGYQYAVLRFVPAVEREEFVNIGVVVYAQMADHLSVEWLLRSDLVRALAPEVDLSEIETALASLRACAAGESAPGKPSIRSLGARFGWLVAPRSTAIQPGPVHGGLTDDPAAEARRLLDRLVG</sequence>
<evidence type="ECO:0000313" key="2">
    <source>
        <dbReference type="Proteomes" id="UP000320806"/>
    </source>
</evidence>
<dbReference type="AlphaFoldDB" id="A0A542EHT0"/>